<dbReference type="PANTHER" id="PTHR37535">
    <property type="entry name" value="FLUG DOMAIN PROTEIN"/>
    <property type="match status" value="1"/>
</dbReference>
<dbReference type="Proteomes" id="UP000800036">
    <property type="component" value="Unassembled WGS sequence"/>
</dbReference>
<dbReference type="EMBL" id="ML976762">
    <property type="protein sequence ID" value="KAF1965428.1"/>
    <property type="molecule type" value="Genomic_DNA"/>
</dbReference>
<gene>
    <name evidence="1" type="ORF">BU23DRAFT_627539</name>
</gene>
<dbReference type="InterPro" id="IPR021842">
    <property type="entry name" value="DUF3435"/>
</dbReference>
<sequence>IKALGEITGFIEVTRPYSLRYVGGKAFNNNGNISETVQNLIMGHANIRTFLKHYLSRRVTVDTQAVVRGILPQDALIQAACTMSRSINARRPRRLTQEQSTLVKNNPIIYSLLVQREQLKGCLKNRTKHLKYKELSYKLN</sequence>
<accession>A0A6A5UL09</accession>
<dbReference type="OrthoDB" id="3789246at2759"/>
<dbReference type="AlphaFoldDB" id="A0A6A5UL09"/>
<feature type="non-terminal residue" evidence="1">
    <location>
        <position position="1"/>
    </location>
</feature>
<reference evidence="1" key="1">
    <citation type="journal article" date="2020" name="Stud. Mycol.">
        <title>101 Dothideomycetes genomes: a test case for predicting lifestyles and emergence of pathogens.</title>
        <authorList>
            <person name="Haridas S."/>
            <person name="Albert R."/>
            <person name="Binder M."/>
            <person name="Bloem J."/>
            <person name="Labutti K."/>
            <person name="Salamov A."/>
            <person name="Andreopoulos B."/>
            <person name="Baker S."/>
            <person name="Barry K."/>
            <person name="Bills G."/>
            <person name="Bluhm B."/>
            <person name="Cannon C."/>
            <person name="Castanera R."/>
            <person name="Culley D."/>
            <person name="Daum C."/>
            <person name="Ezra D."/>
            <person name="Gonzalez J."/>
            <person name="Henrissat B."/>
            <person name="Kuo A."/>
            <person name="Liang C."/>
            <person name="Lipzen A."/>
            <person name="Lutzoni F."/>
            <person name="Magnuson J."/>
            <person name="Mondo S."/>
            <person name="Nolan M."/>
            <person name="Ohm R."/>
            <person name="Pangilinan J."/>
            <person name="Park H.-J."/>
            <person name="Ramirez L."/>
            <person name="Alfaro M."/>
            <person name="Sun H."/>
            <person name="Tritt A."/>
            <person name="Yoshinaga Y."/>
            <person name="Zwiers L.-H."/>
            <person name="Turgeon B."/>
            <person name="Goodwin S."/>
            <person name="Spatafora J."/>
            <person name="Crous P."/>
            <person name="Grigoriev I."/>
        </authorList>
    </citation>
    <scope>NUCLEOTIDE SEQUENCE</scope>
    <source>
        <strain evidence="1">CBS 107.79</strain>
    </source>
</reference>
<proteinExistence type="predicted"/>
<protein>
    <submittedName>
        <fullName evidence="1">Uncharacterized protein</fullName>
    </submittedName>
</protein>
<evidence type="ECO:0000313" key="2">
    <source>
        <dbReference type="Proteomes" id="UP000800036"/>
    </source>
</evidence>
<evidence type="ECO:0000313" key="1">
    <source>
        <dbReference type="EMBL" id="KAF1965428.1"/>
    </source>
</evidence>
<dbReference type="Pfam" id="PF11917">
    <property type="entry name" value="DUF3435"/>
    <property type="match status" value="1"/>
</dbReference>
<organism evidence="1 2">
    <name type="scientific">Bimuria novae-zelandiae CBS 107.79</name>
    <dbReference type="NCBI Taxonomy" id="1447943"/>
    <lineage>
        <taxon>Eukaryota</taxon>
        <taxon>Fungi</taxon>
        <taxon>Dikarya</taxon>
        <taxon>Ascomycota</taxon>
        <taxon>Pezizomycotina</taxon>
        <taxon>Dothideomycetes</taxon>
        <taxon>Pleosporomycetidae</taxon>
        <taxon>Pleosporales</taxon>
        <taxon>Massarineae</taxon>
        <taxon>Didymosphaeriaceae</taxon>
        <taxon>Bimuria</taxon>
    </lineage>
</organism>
<dbReference type="PANTHER" id="PTHR37535:SF2">
    <property type="entry name" value="FINGER DOMAIN PROTEIN, PUTATIVE (AFU_ORTHOLOGUE AFUA_6G09300)-RELATED"/>
    <property type="match status" value="1"/>
</dbReference>
<keyword evidence="2" id="KW-1185">Reference proteome</keyword>
<name>A0A6A5UL09_9PLEO</name>